<dbReference type="Proteomes" id="UP000186551">
    <property type="component" value="Unassembled WGS sequence"/>
</dbReference>
<gene>
    <name evidence="1" type="ORF">A3841_16630</name>
</gene>
<sequence>MVIDRQNVLDLIGKNKHKYSSCIITCYTFDFTFFEERVIPTLRLSNIKNINVFLDGKHLE</sequence>
<name>A0A1Q5PCR3_9BACT</name>
<proteinExistence type="predicted"/>
<reference evidence="1 2" key="1">
    <citation type="submission" date="2016-03" db="EMBL/GenBank/DDBJ databases">
        <title>Genome sequence of Pontibacter sp. nov., of the family cytophagaceae, isolated from marine sediment of the Yellow Sea, China.</title>
        <authorList>
            <person name="Zhang G."/>
            <person name="Zhang R."/>
        </authorList>
    </citation>
    <scope>NUCLEOTIDE SEQUENCE [LARGE SCALE GENOMIC DNA]</scope>
    <source>
        <strain evidence="1 2">S10-8</strain>
    </source>
</reference>
<accession>A0A1Q5PCR3</accession>
<keyword evidence="2" id="KW-1185">Reference proteome</keyword>
<comment type="caution">
    <text evidence="1">The sequence shown here is derived from an EMBL/GenBank/DDBJ whole genome shotgun (WGS) entry which is preliminary data.</text>
</comment>
<protein>
    <submittedName>
        <fullName evidence="1">Uncharacterized protein</fullName>
    </submittedName>
</protein>
<organism evidence="1 2">
    <name type="scientific">Pontibacter flavimaris</name>
    <dbReference type="NCBI Taxonomy" id="1797110"/>
    <lineage>
        <taxon>Bacteria</taxon>
        <taxon>Pseudomonadati</taxon>
        <taxon>Bacteroidota</taxon>
        <taxon>Cytophagia</taxon>
        <taxon>Cytophagales</taxon>
        <taxon>Hymenobacteraceae</taxon>
        <taxon>Pontibacter</taxon>
    </lineage>
</organism>
<dbReference type="STRING" id="1797110.A3841_16630"/>
<evidence type="ECO:0000313" key="2">
    <source>
        <dbReference type="Proteomes" id="UP000186551"/>
    </source>
</evidence>
<dbReference type="AlphaFoldDB" id="A0A1Q5PCR3"/>
<evidence type="ECO:0000313" key="1">
    <source>
        <dbReference type="EMBL" id="OKL39987.1"/>
    </source>
</evidence>
<dbReference type="EMBL" id="LVWA01000005">
    <property type="protein sequence ID" value="OKL39987.1"/>
    <property type="molecule type" value="Genomic_DNA"/>
</dbReference>